<dbReference type="PANTHER" id="PTHR10166:SF37">
    <property type="entry name" value="STOLID, ISOFORM H"/>
    <property type="match status" value="1"/>
</dbReference>
<dbReference type="InterPro" id="IPR011049">
    <property type="entry name" value="Serralysin-like_metalloprot_C"/>
</dbReference>
<dbReference type="EMBL" id="FNIJ01000008">
    <property type="protein sequence ID" value="SDO14271.1"/>
    <property type="molecule type" value="Genomic_DNA"/>
</dbReference>
<dbReference type="Pfam" id="PF00353">
    <property type="entry name" value="HemolysinCabind"/>
    <property type="match status" value="2"/>
</dbReference>
<dbReference type="InterPro" id="IPR047777">
    <property type="entry name" value="LapA-like_RM"/>
</dbReference>
<dbReference type="InterPro" id="IPR002035">
    <property type="entry name" value="VWF_A"/>
</dbReference>
<dbReference type="Gene3D" id="2.150.10.10">
    <property type="entry name" value="Serralysin-like metalloprotease, C-terminal"/>
    <property type="match status" value="1"/>
</dbReference>
<dbReference type="GO" id="GO:0005509">
    <property type="term" value="F:calcium ion binding"/>
    <property type="evidence" value="ECO:0007669"/>
    <property type="project" value="InterPro"/>
</dbReference>
<proteinExistence type="predicted"/>
<dbReference type="OrthoDB" id="5192166at2"/>
<dbReference type="Gene3D" id="3.40.50.410">
    <property type="entry name" value="von Willebrand factor, type A domain"/>
    <property type="match status" value="2"/>
</dbReference>
<dbReference type="Proteomes" id="UP000242957">
    <property type="component" value="Unassembled WGS sequence"/>
</dbReference>
<evidence type="ECO:0000259" key="3">
    <source>
        <dbReference type="PROSITE" id="PS50234"/>
    </source>
</evidence>
<dbReference type="Pfam" id="PF00092">
    <property type="entry name" value="VWA"/>
    <property type="match status" value="2"/>
</dbReference>
<sequence length="1740" mass="176513">MARLLGVVSKVVGEVFAQAADGSRRPLEQGDRLYVGERLVTGANGAVAVSVAGGGEITLGRDSALDLSSQIQAAAHPRDDGDSQAPAQPTQQDLSDVKALQAAIAAGVDPTQHADPTAAGPAASSAKAGGGHSFVMLSEVGGALSPDIGFPTAPPEGGPLFPRGEVFEPALPEIAALPEPPVQPPVEPPVQPPVQPPVIEPPVEPPPPPPPPPPPVNGIPSAGLSAALLGEDGLPGGLPGGNGDLQLQALPGEGTSVSGSLHYDFGPDGPGGFSWSLDGLPSLTSGGVALTYALSADGRTLTGMAGDTPVFTLRLTDLDSGTYQLTLLKPLDHPLHDMEDSLDFQVGFSVTDGNGTEASGGLDVSIVDDMPCAGLSLSGELPSLQTGDAQTLGWRHDSASADFSSAFHADGQYGADGPGDMQLGYSLELAGGEGADSGLTSGGAAIHLYLVGGMIVGSTAADAAGISAANRVFTLRVDAGSGTVSLDQYRGIDHPAPGSGSDYAGQDVGLNPDLIRLHASLQVTDGDGDSVGASRSIDLGGRIGFSDDGPCITPCAAGFALAVDESNMGHADSVGLDGLFSHSYGADGPGGLEYRLSAVDGSSSGFTDTASGKTIYLYQVGDSVVGKVGGESGAVAFSVSIVNGQLVLEQSRAFMHPDSHDPNDPLSLDPGRIALVARIADGDGDHDSASLDLGGKLQFLDDGPCIALDACFDGQLTVDESNLAHDDVQNFSAAFHADTGADGGSLSYGLALGGNADSGLCTTAGEPITLYKVSATLVEGRVGGPDGPLAFSLSLDPASGDLRLDQKLALKHPDGSDANDSLSIADGRISLVGTVTDGDDDTASASLDLGGRLVFRDDGPCASDDTPRCLVPQAPPKVNLTLVLDVSGSMEGSKLVNAKAALINMLNQYATMGIAIHVSLITFASSASDKGDFSFSGTGDAGYDSLVSAINGLKANGSTNYEAALDLAKNSIHADFNAPGADPSAINRVYFISDGEPNAGNTSKALNQWQGFLANPDGDGNAATNPVQAHAVGVGTSITDAELVKIDSQGAPIIVKNPSDLSATLEGLVTMDAVSGNLLANDTPASADGAVRITQVEIGGETFRVDANGNLANDHPDASSASATYNPASGLLTVQTEHGTLTLYLKDGGGHLAGDYTYAARAGISYPESGQISEVFRYTIVDGDGDSASANLNICMKYNLPLLVVGSNASDADGSGVPHSVPSPLDPMPGGRIEGSFGNDVLIGDRGGATPWAQPGKNYNIALIIDTSGSMKDPSGTPGLSRLALAQQALINLLDQIKGHDGVINLSLIDFSDNAHVTKVEGLTAKDVRNLVDDINDLWANGSTNYEDAFKDASKWFAKMVDDGHDAAHGFTNLAFFLTDGNPTVNNGSGGGSSGSVTNYNDVYRALQAGSDMLQGGHELSGADQVQVHAIGIGDNVNENVLQYFDNTLVTSQGVVLQLPGGSVTGAVGDPQMINTAEELQAALQHGISGSTPDDVGHDTLIGGAGDDVIFGDVINTDHLAWSGQGHGAGQHDGQGYQALVEYLTASNGNIAPNLGQIADYIVDHARELNRAGDTRGGNDLLDGGAGNDLLFGQGGNDLLLGGDGEDLLFGGMGDDVLNGGSGADQFAWLKGETGHDLVQDFRIGEGDVLNLADLLQGETSTAASLSHYLSFSVNAGSTTIGVNPTGVVGGAETQSIELANVDLSAHYLGHAGNGVLSAGDTTSVLDGLLGDHAVKVDTV</sequence>
<feature type="domain" description="VWFA" evidence="3">
    <location>
        <begin position="1260"/>
        <end position="1443"/>
    </location>
</feature>
<dbReference type="SMART" id="SM00327">
    <property type="entry name" value="VWA"/>
    <property type="match status" value="2"/>
</dbReference>
<keyword evidence="1" id="KW-0106">Calcium</keyword>
<accession>A0A1H0H5S2</accession>
<organism evidence="4 5">
    <name type="scientific">Pseudomonas jinjuensis</name>
    <dbReference type="NCBI Taxonomy" id="198616"/>
    <lineage>
        <taxon>Bacteria</taxon>
        <taxon>Pseudomonadati</taxon>
        <taxon>Pseudomonadota</taxon>
        <taxon>Gammaproteobacteria</taxon>
        <taxon>Pseudomonadales</taxon>
        <taxon>Pseudomonadaceae</taxon>
        <taxon>Pseudomonas</taxon>
    </lineage>
</organism>
<reference evidence="5" key="1">
    <citation type="submission" date="2016-10" db="EMBL/GenBank/DDBJ databases">
        <authorList>
            <person name="Varghese N."/>
            <person name="Submissions S."/>
        </authorList>
    </citation>
    <scope>NUCLEOTIDE SEQUENCE [LARGE SCALE GENOMIC DNA]</scope>
    <source>
        <strain evidence="5">JCM 21621</strain>
    </source>
</reference>
<dbReference type="PRINTS" id="PR00313">
    <property type="entry name" value="CABNDNGRPT"/>
</dbReference>
<dbReference type="RefSeq" id="WP_084309695.1">
    <property type="nucleotide sequence ID" value="NZ_FNIJ01000008.1"/>
</dbReference>
<dbReference type="PROSITE" id="PS50234">
    <property type="entry name" value="VWFA"/>
    <property type="match status" value="2"/>
</dbReference>
<dbReference type="SUPFAM" id="SSF51120">
    <property type="entry name" value="beta-Roll"/>
    <property type="match status" value="1"/>
</dbReference>
<dbReference type="SUPFAM" id="SSF53300">
    <property type="entry name" value="vWA-like"/>
    <property type="match status" value="2"/>
</dbReference>
<evidence type="ECO:0000313" key="5">
    <source>
        <dbReference type="Proteomes" id="UP000242957"/>
    </source>
</evidence>
<dbReference type="InterPro" id="IPR001343">
    <property type="entry name" value="Hemolysn_Ca-bd"/>
</dbReference>
<dbReference type="InterPro" id="IPR036465">
    <property type="entry name" value="vWFA_dom_sf"/>
</dbReference>
<feature type="region of interest" description="Disordered" evidence="2">
    <location>
        <begin position="176"/>
        <end position="244"/>
    </location>
</feature>
<dbReference type="PROSITE" id="PS00330">
    <property type="entry name" value="HEMOLYSIN_CALCIUM"/>
    <property type="match status" value="3"/>
</dbReference>
<keyword evidence="5" id="KW-1185">Reference proteome</keyword>
<feature type="region of interest" description="Disordered" evidence="2">
    <location>
        <begin position="73"/>
        <end position="96"/>
    </location>
</feature>
<dbReference type="InterPro" id="IPR018511">
    <property type="entry name" value="Hemolysin-typ_Ca-bd_CS"/>
</dbReference>
<feature type="compositionally biased region" description="Gly residues" evidence="2">
    <location>
        <begin position="233"/>
        <end position="243"/>
    </location>
</feature>
<dbReference type="InterPro" id="IPR051173">
    <property type="entry name" value="Ca_channel_alpha-2/delta"/>
</dbReference>
<dbReference type="Pfam" id="PF19116">
    <property type="entry name" value="DUF5801"/>
    <property type="match status" value="3"/>
</dbReference>
<dbReference type="InterPro" id="IPR019960">
    <property type="entry name" value="T1SS_VCA0849"/>
</dbReference>
<dbReference type="CDD" id="cd00198">
    <property type="entry name" value="vWFA"/>
    <property type="match status" value="2"/>
</dbReference>
<feature type="compositionally biased region" description="Pro residues" evidence="2">
    <location>
        <begin position="178"/>
        <end position="217"/>
    </location>
</feature>
<evidence type="ECO:0000256" key="1">
    <source>
        <dbReference type="ARBA" id="ARBA00022837"/>
    </source>
</evidence>
<dbReference type="STRING" id="198616.SAMN05216193_10880"/>
<feature type="domain" description="VWFA" evidence="3">
    <location>
        <begin position="879"/>
        <end position="1074"/>
    </location>
</feature>
<feature type="region of interest" description="Disordered" evidence="2">
    <location>
        <begin position="109"/>
        <end position="129"/>
    </location>
</feature>
<gene>
    <name evidence="4" type="ORF">SAMN05216193_10880</name>
</gene>
<protein>
    <submittedName>
        <fullName evidence="4">T1SS-143 domain-containing protein/type I secretion C-terminal target domain (VC_A0849 subclass)</fullName>
    </submittedName>
</protein>
<feature type="compositionally biased region" description="Low complexity" evidence="2">
    <location>
        <begin position="118"/>
        <end position="127"/>
    </location>
</feature>
<name>A0A1H0H5S2_9PSED</name>
<evidence type="ECO:0000256" key="2">
    <source>
        <dbReference type="SAM" id="MobiDB-lite"/>
    </source>
</evidence>
<dbReference type="InterPro" id="IPR043824">
    <property type="entry name" value="DUF5801"/>
</dbReference>
<dbReference type="PANTHER" id="PTHR10166">
    <property type="entry name" value="VOLTAGE-DEPENDENT CALCIUM CHANNEL SUBUNIT ALPHA-2/DELTA-RELATED"/>
    <property type="match status" value="1"/>
</dbReference>
<feature type="compositionally biased region" description="Polar residues" evidence="2">
    <location>
        <begin position="85"/>
        <end position="94"/>
    </location>
</feature>
<evidence type="ECO:0000313" key="4">
    <source>
        <dbReference type="EMBL" id="SDO14271.1"/>
    </source>
</evidence>
<dbReference type="NCBIfam" id="NF033682">
    <property type="entry name" value="retention_LapA"/>
    <property type="match status" value="1"/>
</dbReference>
<dbReference type="NCBIfam" id="TIGR03661">
    <property type="entry name" value="T1SS_VCA0849"/>
    <property type="match status" value="1"/>
</dbReference>